<organism evidence="1 2">
    <name type="scientific">Halomicrobium zhouii</name>
    <dbReference type="NCBI Taxonomy" id="767519"/>
    <lineage>
        <taxon>Archaea</taxon>
        <taxon>Methanobacteriati</taxon>
        <taxon>Methanobacteriota</taxon>
        <taxon>Stenosarchaea group</taxon>
        <taxon>Halobacteria</taxon>
        <taxon>Halobacteriales</taxon>
        <taxon>Haloarculaceae</taxon>
        <taxon>Halomicrobium</taxon>
    </lineage>
</organism>
<protein>
    <recommendedName>
        <fullName evidence="3">DUF4268 domain-containing protein</fullName>
    </recommendedName>
</protein>
<dbReference type="OrthoDB" id="102225at2157"/>
<evidence type="ECO:0000313" key="1">
    <source>
        <dbReference type="EMBL" id="SFR97606.1"/>
    </source>
</evidence>
<dbReference type="RefSeq" id="WP_089816150.1">
    <property type="nucleotide sequence ID" value="NZ_FOZK01000002.1"/>
</dbReference>
<dbReference type="GO" id="GO:0003676">
    <property type="term" value="F:nucleic acid binding"/>
    <property type="evidence" value="ECO:0007669"/>
    <property type="project" value="InterPro"/>
</dbReference>
<proteinExistence type="predicted"/>
<name>A0A1I6L2D4_9EURY</name>
<dbReference type="EMBL" id="FOZK01000002">
    <property type="protein sequence ID" value="SFR97606.1"/>
    <property type="molecule type" value="Genomic_DNA"/>
</dbReference>
<dbReference type="AlphaFoldDB" id="A0A1I6L2D4"/>
<dbReference type="InterPro" id="IPR011856">
    <property type="entry name" value="tRNA_endonuc-like_dom_sf"/>
</dbReference>
<evidence type="ECO:0008006" key="3">
    <source>
        <dbReference type="Google" id="ProtNLM"/>
    </source>
</evidence>
<dbReference type="Proteomes" id="UP000199062">
    <property type="component" value="Unassembled WGS sequence"/>
</dbReference>
<keyword evidence="2" id="KW-1185">Reference proteome</keyword>
<sequence>MEIYPETGSDDLYEAVSLKSEGEIHSFLENHEGVQIGGIDVLYLQSELSTRTGVRGDLVGVAETGHVVVIELKQAGGGRKGSRTALVQALEYAADFRSKSYHDVAEEYDRFTNGTTESLRQAHANYFDLTDPLREVDFTTATEPRLLLLAEDFKASDIDAAGYLRDTNDVDITCVQVTPFEIDGMRLYGFETRLESKTEPSLPSRRASDESLPWLTTQLEKAYYKRFGETFEIESPDQATEREDYFKGNRFVSAAHHPNDLRYTFKVLVFDDSPRVEYGVSPTGQEHIERIIDDHQEVIDGSHAFKDTQWRRVRGSQPLQSTLRDSSLDIVAPEVSETIARVLWNDDQFQSTLELFFDMVEKWHQIIDDELVA</sequence>
<reference evidence="1 2" key="1">
    <citation type="submission" date="2016-10" db="EMBL/GenBank/DDBJ databases">
        <authorList>
            <person name="de Groot N.N."/>
        </authorList>
    </citation>
    <scope>NUCLEOTIDE SEQUENCE [LARGE SCALE GENOMIC DNA]</scope>
    <source>
        <strain evidence="1 2">CGMCC 1.10457</strain>
    </source>
</reference>
<dbReference type="Gene3D" id="3.40.1350.10">
    <property type="match status" value="1"/>
</dbReference>
<evidence type="ECO:0000313" key="2">
    <source>
        <dbReference type="Proteomes" id="UP000199062"/>
    </source>
</evidence>
<dbReference type="STRING" id="767519.SAMN05216559_1883"/>
<accession>A0A1I6L2D4</accession>
<gene>
    <name evidence="1" type="ORF">SAMN05216559_1883</name>
</gene>